<keyword evidence="1" id="KW-0812">Transmembrane</keyword>
<dbReference type="Pfam" id="PF16149">
    <property type="entry name" value="DUF4857"/>
    <property type="match status" value="1"/>
</dbReference>
<keyword evidence="1" id="KW-0472">Membrane</keyword>
<dbReference type="InterPro" id="IPR032333">
    <property type="entry name" value="DUF4857"/>
</dbReference>
<reference evidence="2" key="2">
    <citation type="journal article" date="2021" name="PeerJ">
        <title>Extensive microbial diversity within the chicken gut microbiome revealed by metagenomics and culture.</title>
        <authorList>
            <person name="Gilroy R."/>
            <person name="Ravi A."/>
            <person name="Getino M."/>
            <person name="Pursley I."/>
            <person name="Horton D.L."/>
            <person name="Alikhan N.F."/>
            <person name="Baker D."/>
            <person name="Gharbi K."/>
            <person name="Hall N."/>
            <person name="Watson M."/>
            <person name="Adriaenssens E.M."/>
            <person name="Foster-Nyarko E."/>
            <person name="Jarju S."/>
            <person name="Secka A."/>
            <person name="Antonio M."/>
            <person name="Oren A."/>
            <person name="Chaudhuri R.R."/>
            <person name="La Ragione R."/>
            <person name="Hildebrand F."/>
            <person name="Pallen M.J."/>
        </authorList>
    </citation>
    <scope>NUCLEOTIDE SEQUENCE</scope>
    <source>
        <strain evidence="2">1383</strain>
    </source>
</reference>
<evidence type="ECO:0000313" key="2">
    <source>
        <dbReference type="EMBL" id="HIT97878.1"/>
    </source>
</evidence>
<dbReference type="EMBL" id="DVLY01000081">
    <property type="protein sequence ID" value="HIT97878.1"/>
    <property type="molecule type" value="Genomic_DNA"/>
</dbReference>
<dbReference type="Proteomes" id="UP000824161">
    <property type="component" value="Unassembled WGS sequence"/>
</dbReference>
<accession>A0A9D1KTE8</accession>
<feature type="transmembrane region" description="Helical" evidence="1">
    <location>
        <begin position="354"/>
        <end position="372"/>
    </location>
</feature>
<sequence length="408" mass="46106">MTRYGKIFLLLLAIGVLAWILPWLYSFATPDTRYAPFTLMSEVNDQLLHNLPTDGKGLSMIDQQGKVYSGEAIDSMLPTFYYRQLIADGRLPDTLRGVAMTPKAIQTGNFVFRSSPSDLNRRVPGLYPLLESRSGRVDLELPDDVFRITDQGIEFIDMASNTVKAEKSRTFTQAMEKKGFAFPAMAIAGNPTTRKDYDNGYLLIDRNHRVFRLMMVRGRPFVRDTGIDPQIGMVQGFVTEFPGRQYIGYLTDRHSQLYVLTSDYELIRMPVGSFDPKSESLMIIGNLFNRTVRISGDDSVRWYGLKADDRTLITQRELSFPPSTAQKIAGWLFPFRLSFTSSDDGYAYPRFEGGAPYTFILGAVLAAVWVAMRRKRKESVVLPALVILATGVYGFLAFLLLKVPENER</sequence>
<keyword evidence="1" id="KW-1133">Transmembrane helix</keyword>
<name>A0A9D1KTE8_9FLAO</name>
<dbReference type="AlphaFoldDB" id="A0A9D1KTE8"/>
<comment type="caution">
    <text evidence="2">The sequence shown here is derived from an EMBL/GenBank/DDBJ whole genome shotgun (WGS) entry which is preliminary data.</text>
</comment>
<evidence type="ECO:0000313" key="3">
    <source>
        <dbReference type="Proteomes" id="UP000824161"/>
    </source>
</evidence>
<organism evidence="2 3">
    <name type="scientific">Candidatus Merdimorpha stercoravium</name>
    <dbReference type="NCBI Taxonomy" id="2840863"/>
    <lineage>
        <taxon>Bacteria</taxon>
        <taxon>Pseudomonadati</taxon>
        <taxon>Bacteroidota</taxon>
        <taxon>Flavobacteriia</taxon>
        <taxon>Flavobacteriales</taxon>
        <taxon>Candidatus Merdimorpha</taxon>
    </lineage>
</organism>
<evidence type="ECO:0000256" key="1">
    <source>
        <dbReference type="SAM" id="Phobius"/>
    </source>
</evidence>
<gene>
    <name evidence="2" type="ORF">IAC44_03470</name>
</gene>
<protein>
    <submittedName>
        <fullName evidence="2">DUF4857 domain-containing protein</fullName>
    </submittedName>
</protein>
<proteinExistence type="predicted"/>
<feature type="transmembrane region" description="Helical" evidence="1">
    <location>
        <begin position="379"/>
        <end position="401"/>
    </location>
</feature>
<reference evidence="2" key="1">
    <citation type="submission" date="2020-10" db="EMBL/GenBank/DDBJ databases">
        <authorList>
            <person name="Gilroy R."/>
        </authorList>
    </citation>
    <scope>NUCLEOTIDE SEQUENCE</scope>
    <source>
        <strain evidence="2">1383</strain>
    </source>
</reference>